<proteinExistence type="predicted"/>
<dbReference type="AlphaFoldDB" id="A0A2P5KBY4"/>
<protein>
    <submittedName>
        <fullName evidence="1">Uncharacterized protein</fullName>
    </submittedName>
</protein>
<comment type="caution">
    <text evidence="1">The sequence shown here is derived from an EMBL/GenBank/DDBJ whole genome shotgun (WGS) entry which is preliminary data.</text>
</comment>
<name>A0A2P5KBY4_9BURK</name>
<evidence type="ECO:0000313" key="1">
    <source>
        <dbReference type="EMBL" id="PPB84155.1"/>
    </source>
</evidence>
<organism evidence="1 2">
    <name type="scientific">Mycetohabitans endofungorum</name>
    <dbReference type="NCBI Taxonomy" id="417203"/>
    <lineage>
        <taxon>Bacteria</taxon>
        <taxon>Pseudomonadati</taxon>
        <taxon>Pseudomonadota</taxon>
        <taxon>Betaproteobacteria</taxon>
        <taxon>Burkholderiales</taxon>
        <taxon>Burkholderiaceae</taxon>
        <taxon>Mycetohabitans</taxon>
    </lineage>
</organism>
<gene>
    <name evidence="1" type="ORF">B0O95_104105</name>
</gene>
<dbReference type="EMBL" id="PRDW01000004">
    <property type="protein sequence ID" value="PPB84155.1"/>
    <property type="molecule type" value="Genomic_DNA"/>
</dbReference>
<dbReference type="Proteomes" id="UP000243096">
    <property type="component" value="Unassembled WGS sequence"/>
</dbReference>
<sequence length="205" mass="22493">MPHRTPIATVTGLLLTVRQHRPRRHAARACPYAAWQPCDAWLARVRALLGLPIGQLPAPGRAAQRRLPWPGRYSSSRVFGPTAGRAILSGRARILASKWATRSDIVTTLPRRDILLHLAETTNFIQRSFYAHTVGIGLGASEPPDPPIDVKLCKADPFVPCDAGVDDMGEVRPPAWASPSVVGCERHDVDAEVVKVEQRARQVVR</sequence>
<accession>A0A2P5KBY4</accession>
<reference evidence="1 2" key="1">
    <citation type="submission" date="2018-01" db="EMBL/GenBank/DDBJ databases">
        <title>Genomic Encyclopedia of Type Strains, Phase III (KMG-III): the genomes of soil and plant-associated and newly described type strains.</title>
        <authorList>
            <person name="Whitman W."/>
        </authorList>
    </citation>
    <scope>NUCLEOTIDE SEQUENCE [LARGE SCALE GENOMIC DNA]</scope>
    <source>
        <strain evidence="1 2">HKI456</strain>
    </source>
</reference>
<keyword evidence="2" id="KW-1185">Reference proteome</keyword>
<evidence type="ECO:0000313" key="2">
    <source>
        <dbReference type="Proteomes" id="UP000243096"/>
    </source>
</evidence>